<protein>
    <recommendedName>
        <fullName evidence="1">Helicase XPB/Ssl2 N-terminal domain-containing protein</fullName>
    </recommendedName>
</protein>
<dbReference type="EMBL" id="JAGGKT010000008">
    <property type="protein sequence ID" value="MBP1932835.1"/>
    <property type="molecule type" value="Genomic_DNA"/>
</dbReference>
<evidence type="ECO:0000313" key="2">
    <source>
        <dbReference type="EMBL" id="MBP1932835.1"/>
    </source>
</evidence>
<dbReference type="Pfam" id="PF13625">
    <property type="entry name" value="Helicase_C_3"/>
    <property type="match status" value="1"/>
</dbReference>
<dbReference type="Proteomes" id="UP001519343">
    <property type="component" value="Unassembled WGS sequence"/>
</dbReference>
<reference evidence="2 3" key="1">
    <citation type="submission" date="2021-03" db="EMBL/GenBank/DDBJ databases">
        <title>Genomic Encyclopedia of Type Strains, Phase IV (KMG-IV): sequencing the most valuable type-strain genomes for metagenomic binning, comparative biology and taxonomic classification.</title>
        <authorList>
            <person name="Goeker M."/>
        </authorList>
    </citation>
    <scope>NUCLEOTIDE SEQUENCE [LARGE SCALE GENOMIC DNA]</scope>
    <source>
        <strain evidence="2 3">DSM 24738</strain>
    </source>
</reference>
<dbReference type="InterPro" id="IPR032830">
    <property type="entry name" value="XPB/Ssl2_N"/>
</dbReference>
<sequence>MKFSEMYEMQSSRVKVQMIGEHGQSAHDLTFLLDEEYIHSFWNQLTTEEKEVIRFFLFNKWTDLLTYRELEQGVSQLSSASFRVALTKLRRKGIIFTLRRMWGELAYVMPSDLLLLFGKASLEFSLAKSKWTCQRRIPITTSYHILDRLFQAVNHVRINPLELTKKGTIPKKHLRKLLEIVGIPWDSAGFQCPSPPIYPYEKQEAILLDLMARCSFLKQKDGRIESVDLQQWTNLSFEQQEDLFCSQLLNYLDLDPTTRFLFELMKELPRGSVYSLNQVRKSLGSASPPSDVLREKLFSPLGCLGIIHFMEEDGDVFWSWNSRQESDQLPITYVQPDFEILVPVFAGYKTKWLVASFTELQNLGEMWRFKLTKTSVQGFLEKGNSAEDLCNLLTSISVTPVPENITVTIRQWHGEIQRIRYFDVRLVEVSDPALASQLESIPAIQDILVRKLGDLHFIVDVKKWDQFVAELEKWDLSMIAERGFPANTEERDTPIHILKETTSNKDYKVESIFPELEDALPGLRQIPKMWMANYQKYHHSTLRDLLQQAIQLNLEIRLEREKQEVVLHPEALGNDHGFWILEGKHKGFEPLRVPLEEIGRVQLVIPK</sequence>
<accession>A0ABS4GRD3</accession>
<comment type="caution">
    <text evidence="2">The sequence shown here is derived from an EMBL/GenBank/DDBJ whole genome shotgun (WGS) entry which is preliminary data.</text>
</comment>
<gene>
    <name evidence="2" type="ORF">J2Z37_002846</name>
</gene>
<evidence type="ECO:0000259" key="1">
    <source>
        <dbReference type="Pfam" id="PF13625"/>
    </source>
</evidence>
<dbReference type="RefSeq" id="WP_209810871.1">
    <property type="nucleotide sequence ID" value="NZ_JAGGKT010000008.1"/>
</dbReference>
<feature type="domain" description="Helicase XPB/Ssl2 N-terminal" evidence="1">
    <location>
        <begin position="334"/>
        <end position="452"/>
    </location>
</feature>
<organism evidence="2 3">
    <name type="scientific">Ammoniphilus resinae</name>
    <dbReference type="NCBI Taxonomy" id="861532"/>
    <lineage>
        <taxon>Bacteria</taxon>
        <taxon>Bacillati</taxon>
        <taxon>Bacillota</taxon>
        <taxon>Bacilli</taxon>
        <taxon>Bacillales</taxon>
        <taxon>Paenibacillaceae</taxon>
        <taxon>Aneurinibacillus group</taxon>
        <taxon>Ammoniphilus</taxon>
    </lineage>
</organism>
<evidence type="ECO:0000313" key="3">
    <source>
        <dbReference type="Proteomes" id="UP001519343"/>
    </source>
</evidence>
<keyword evidence="3" id="KW-1185">Reference proteome</keyword>
<proteinExistence type="predicted"/>
<name>A0ABS4GRD3_9BACL</name>